<feature type="region of interest" description="Disordered" evidence="1">
    <location>
        <begin position="109"/>
        <end position="137"/>
    </location>
</feature>
<protein>
    <submittedName>
        <fullName evidence="2">Uncharacterized protein</fullName>
    </submittedName>
</protein>
<feature type="non-terminal residue" evidence="2">
    <location>
        <position position="1"/>
    </location>
</feature>
<sequence>GQWDGTCGGACSIGGWLGELTSSSAADGATSGVGGSAAVVGRAGAAAGQGAVRRCETGEGGGVGGGAPAQAGELQVFIGKTHFFTLVSVLALALESGASVTSLRGNSFEEQAHEASLTEEEEGKRWGGGKKKWGGGKKKWGGGKSWGYYGGHGGYGGGRNTCNSSRCTCCGASRHSPSYPVGRSAVCVAGFCSSEEEVKYFETFLQAVKDESLGGLCNESSCTCCNPIGSHYEVDPGSYCPVGFCDSDDEVDDFEDLMEAVEDSLAQAN</sequence>
<gene>
    <name evidence="2" type="ORF">THAOC_21680</name>
</gene>
<evidence type="ECO:0000313" key="2">
    <source>
        <dbReference type="EMBL" id="EJK58215.1"/>
    </source>
</evidence>
<feature type="compositionally biased region" description="Basic residues" evidence="1">
    <location>
        <begin position="127"/>
        <end position="137"/>
    </location>
</feature>
<name>K0RYY6_THAOC</name>
<organism evidence="2 3">
    <name type="scientific">Thalassiosira oceanica</name>
    <name type="common">Marine diatom</name>
    <dbReference type="NCBI Taxonomy" id="159749"/>
    <lineage>
        <taxon>Eukaryota</taxon>
        <taxon>Sar</taxon>
        <taxon>Stramenopiles</taxon>
        <taxon>Ochrophyta</taxon>
        <taxon>Bacillariophyta</taxon>
        <taxon>Coscinodiscophyceae</taxon>
        <taxon>Thalassiosirophycidae</taxon>
        <taxon>Thalassiosirales</taxon>
        <taxon>Thalassiosiraceae</taxon>
        <taxon>Thalassiosira</taxon>
    </lineage>
</organism>
<dbReference type="AlphaFoldDB" id="K0RYY6"/>
<comment type="caution">
    <text evidence="2">The sequence shown here is derived from an EMBL/GenBank/DDBJ whole genome shotgun (WGS) entry which is preliminary data.</text>
</comment>
<dbReference type="Proteomes" id="UP000266841">
    <property type="component" value="Unassembled WGS sequence"/>
</dbReference>
<reference evidence="2 3" key="1">
    <citation type="journal article" date="2012" name="Genome Biol.">
        <title>Genome and low-iron response of an oceanic diatom adapted to chronic iron limitation.</title>
        <authorList>
            <person name="Lommer M."/>
            <person name="Specht M."/>
            <person name="Roy A.S."/>
            <person name="Kraemer L."/>
            <person name="Andreson R."/>
            <person name="Gutowska M.A."/>
            <person name="Wolf J."/>
            <person name="Bergner S.V."/>
            <person name="Schilhabel M.B."/>
            <person name="Klostermeier U.C."/>
            <person name="Beiko R.G."/>
            <person name="Rosenstiel P."/>
            <person name="Hippler M."/>
            <person name="Laroche J."/>
        </authorList>
    </citation>
    <scope>NUCLEOTIDE SEQUENCE [LARGE SCALE GENOMIC DNA]</scope>
    <source>
        <strain evidence="2 3">CCMP1005</strain>
    </source>
</reference>
<accession>K0RYY6</accession>
<evidence type="ECO:0000313" key="3">
    <source>
        <dbReference type="Proteomes" id="UP000266841"/>
    </source>
</evidence>
<dbReference type="EMBL" id="AGNL01025881">
    <property type="protein sequence ID" value="EJK58215.1"/>
    <property type="molecule type" value="Genomic_DNA"/>
</dbReference>
<evidence type="ECO:0000256" key="1">
    <source>
        <dbReference type="SAM" id="MobiDB-lite"/>
    </source>
</evidence>
<proteinExistence type="predicted"/>
<keyword evidence="3" id="KW-1185">Reference proteome</keyword>